<dbReference type="EMBL" id="JALJOU010000012">
    <property type="protein sequence ID" value="KAK9840806.1"/>
    <property type="molecule type" value="Genomic_DNA"/>
</dbReference>
<comment type="caution">
    <text evidence="2">The sequence shown here is derived from an EMBL/GenBank/DDBJ whole genome shotgun (WGS) entry which is preliminary data.</text>
</comment>
<dbReference type="PANTHER" id="PTHR31871">
    <property type="entry name" value="OS02G0137100 PROTEIN"/>
    <property type="match status" value="1"/>
</dbReference>
<dbReference type="InterPro" id="IPR006476">
    <property type="entry name" value="CHP01589_pln"/>
</dbReference>
<sequence length="201" mass="20792">MSALSWDAEPVLGPAAPELANRFVGPKLGEEVAQALEEHVAPKLTELVWLKLEEENAKFFQAYYTRLKLKDQIVLFNHLLEQQVMALQRMPWAMGPPGAALAPRPGLPGPSLALHAGLPVPGMHPRQDGRAAGGGSTASGEVALDADFAGLAELGLPGMSLPSPGGADGGGGLLSGPPHSLAFPSGASDVAGKLISSKRRS</sequence>
<evidence type="ECO:0000313" key="2">
    <source>
        <dbReference type="EMBL" id="KAK9840806.1"/>
    </source>
</evidence>
<feature type="region of interest" description="Disordered" evidence="1">
    <location>
        <begin position="160"/>
        <end position="201"/>
    </location>
</feature>
<evidence type="ECO:0000313" key="3">
    <source>
        <dbReference type="Proteomes" id="UP001445335"/>
    </source>
</evidence>
<gene>
    <name evidence="2" type="ORF">WJX81_005996</name>
</gene>
<dbReference type="Pfam" id="PF09713">
    <property type="entry name" value="A_thal_3526"/>
    <property type="match status" value="1"/>
</dbReference>
<dbReference type="Proteomes" id="UP001445335">
    <property type="component" value="Unassembled WGS sequence"/>
</dbReference>
<protein>
    <submittedName>
        <fullName evidence="2">Uncharacterized protein</fullName>
    </submittedName>
</protein>
<evidence type="ECO:0000256" key="1">
    <source>
        <dbReference type="SAM" id="MobiDB-lite"/>
    </source>
</evidence>
<dbReference type="PANTHER" id="PTHR31871:SF61">
    <property type="entry name" value="OS06G0705300 PROTEIN"/>
    <property type="match status" value="1"/>
</dbReference>
<reference evidence="2 3" key="1">
    <citation type="journal article" date="2024" name="Nat. Commun.">
        <title>Phylogenomics reveals the evolutionary origins of lichenization in chlorophyte algae.</title>
        <authorList>
            <person name="Puginier C."/>
            <person name="Libourel C."/>
            <person name="Otte J."/>
            <person name="Skaloud P."/>
            <person name="Haon M."/>
            <person name="Grisel S."/>
            <person name="Petersen M."/>
            <person name="Berrin J.G."/>
            <person name="Delaux P.M."/>
            <person name="Dal Grande F."/>
            <person name="Keller J."/>
        </authorList>
    </citation>
    <scope>NUCLEOTIDE SEQUENCE [LARGE SCALE GENOMIC DNA]</scope>
    <source>
        <strain evidence="2 3">SAG 245.80</strain>
    </source>
</reference>
<accession>A0AAW1S5V9</accession>
<dbReference type="AlphaFoldDB" id="A0AAW1S5V9"/>
<proteinExistence type="predicted"/>
<name>A0AAW1S5V9_9CHLO</name>
<organism evidence="2 3">
    <name type="scientific">Elliptochloris bilobata</name>
    <dbReference type="NCBI Taxonomy" id="381761"/>
    <lineage>
        <taxon>Eukaryota</taxon>
        <taxon>Viridiplantae</taxon>
        <taxon>Chlorophyta</taxon>
        <taxon>core chlorophytes</taxon>
        <taxon>Trebouxiophyceae</taxon>
        <taxon>Trebouxiophyceae incertae sedis</taxon>
        <taxon>Elliptochloris clade</taxon>
        <taxon>Elliptochloris</taxon>
    </lineage>
</organism>
<keyword evidence="3" id="KW-1185">Reference proteome</keyword>